<dbReference type="EMBL" id="MU274916">
    <property type="protein sequence ID" value="KAI0087716.1"/>
    <property type="molecule type" value="Genomic_DNA"/>
</dbReference>
<name>A0ACB8U0I8_9APHY</name>
<accession>A0ACB8U0I8</accession>
<protein>
    <submittedName>
        <fullName evidence="1">Acyltransferase ChoActase/COT/CPT</fullName>
    </submittedName>
</protein>
<keyword evidence="2" id="KW-1185">Reference proteome</keyword>
<keyword evidence="1" id="KW-0808">Transferase</keyword>
<evidence type="ECO:0000313" key="1">
    <source>
        <dbReference type="EMBL" id="KAI0087716.1"/>
    </source>
</evidence>
<proteinExistence type="predicted"/>
<gene>
    <name evidence="1" type="ORF">BDY19DRAFT_892519</name>
</gene>
<evidence type="ECO:0000313" key="2">
    <source>
        <dbReference type="Proteomes" id="UP001055072"/>
    </source>
</evidence>
<reference evidence="1" key="1">
    <citation type="journal article" date="2021" name="Environ. Microbiol.">
        <title>Gene family expansions and transcriptome signatures uncover fungal adaptations to wood decay.</title>
        <authorList>
            <person name="Hage H."/>
            <person name="Miyauchi S."/>
            <person name="Viragh M."/>
            <person name="Drula E."/>
            <person name="Min B."/>
            <person name="Chaduli D."/>
            <person name="Navarro D."/>
            <person name="Favel A."/>
            <person name="Norest M."/>
            <person name="Lesage-Meessen L."/>
            <person name="Balint B."/>
            <person name="Merenyi Z."/>
            <person name="de Eugenio L."/>
            <person name="Morin E."/>
            <person name="Martinez A.T."/>
            <person name="Baldrian P."/>
            <person name="Stursova M."/>
            <person name="Martinez M.J."/>
            <person name="Novotny C."/>
            <person name="Magnuson J.K."/>
            <person name="Spatafora J.W."/>
            <person name="Maurice S."/>
            <person name="Pangilinan J."/>
            <person name="Andreopoulos W."/>
            <person name="LaButti K."/>
            <person name="Hundley H."/>
            <person name="Na H."/>
            <person name="Kuo A."/>
            <person name="Barry K."/>
            <person name="Lipzen A."/>
            <person name="Henrissat B."/>
            <person name="Riley R."/>
            <person name="Ahrendt S."/>
            <person name="Nagy L.G."/>
            <person name="Grigoriev I.V."/>
            <person name="Martin F."/>
            <person name="Rosso M.N."/>
        </authorList>
    </citation>
    <scope>NUCLEOTIDE SEQUENCE</scope>
    <source>
        <strain evidence="1">CBS 384.51</strain>
    </source>
</reference>
<sequence length="627" mass="69855">MSKSRSLKTSAPRKSDVPPGYSVDASAGPMLRFEASLPQLPVPPLQSTLSKYLESVQPLLTPAEFSQTQTAVNKFLESPLSKQLQERLQERAAQPGIKSWLSEWWNDVAYMAYRDSVVVNVSYYYVHKDDPKKPSQARRAAELVKALLPFRALVEYNQLEPDKIRGAPLSMESFKWLFHSSRYPVKPSDTAHKFSAAEHNHVVFVRKNKFFKVPLATPEGRELTAAELEVQVERILQSAGEVAAASVGVLTSEDRDVWADARGDLLAASPANEVSLKDIESAMIVVALDDTKPVTREDASWACWVGDGKNRFYDKHQLIVFENGKSGFLGEHSCMDGTPTLRMTEFIIGALTNNKIDLGPARSPSTGSSLPAPTELSFTIDSKTKSNIAQAEKSFNELVGKHDMEVLHYEGYGKEYIKKFKTSPDAWAQLVKQLAFHKMFGRPGVCYESAQTRKYKVGRTEVIRSASNESKKWAESMLDSEVSDETRAKLFRQAVARHLQYAAWAADGQGVDRHLFGLKKVLKEGEALPGIYTDPAFSKSSHWELSTSNLSSPYIDGWGYGEVVPDGYGLSYTIADNYIRWTITSVKRRTKELKHYLAEAATETKEMMERAAKAEAAKSSESGKAKL</sequence>
<comment type="caution">
    <text evidence="1">The sequence shown here is derived from an EMBL/GenBank/DDBJ whole genome shotgun (WGS) entry which is preliminary data.</text>
</comment>
<keyword evidence="1" id="KW-0012">Acyltransferase</keyword>
<dbReference type="Proteomes" id="UP001055072">
    <property type="component" value="Unassembled WGS sequence"/>
</dbReference>
<organism evidence="1 2">
    <name type="scientific">Irpex rosettiformis</name>
    <dbReference type="NCBI Taxonomy" id="378272"/>
    <lineage>
        <taxon>Eukaryota</taxon>
        <taxon>Fungi</taxon>
        <taxon>Dikarya</taxon>
        <taxon>Basidiomycota</taxon>
        <taxon>Agaricomycotina</taxon>
        <taxon>Agaricomycetes</taxon>
        <taxon>Polyporales</taxon>
        <taxon>Irpicaceae</taxon>
        <taxon>Irpex</taxon>
    </lineage>
</organism>